<organism evidence="1 2">
    <name type="scientific">Naganishia vaughanmartiniae</name>
    <dbReference type="NCBI Taxonomy" id="1424756"/>
    <lineage>
        <taxon>Eukaryota</taxon>
        <taxon>Fungi</taxon>
        <taxon>Dikarya</taxon>
        <taxon>Basidiomycota</taxon>
        <taxon>Agaricomycotina</taxon>
        <taxon>Tremellomycetes</taxon>
        <taxon>Filobasidiales</taxon>
        <taxon>Filobasidiaceae</taxon>
        <taxon>Naganishia</taxon>
    </lineage>
</organism>
<dbReference type="EMBL" id="JASBWU010000003">
    <property type="protein sequence ID" value="KAJ9123301.1"/>
    <property type="molecule type" value="Genomic_DNA"/>
</dbReference>
<gene>
    <name evidence="1" type="ORF">QFC22_001500</name>
</gene>
<comment type="caution">
    <text evidence="1">The sequence shown here is derived from an EMBL/GenBank/DDBJ whole genome shotgun (WGS) entry which is preliminary data.</text>
</comment>
<evidence type="ECO:0000313" key="2">
    <source>
        <dbReference type="Proteomes" id="UP001243375"/>
    </source>
</evidence>
<proteinExistence type="predicted"/>
<accession>A0ACC2XIT3</accession>
<protein>
    <submittedName>
        <fullName evidence="1">Uncharacterized protein</fullName>
    </submittedName>
</protein>
<name>A0ACC2XIT3_9TREE</name>
<sequence length="103" mass="11133">MSVVSDVTQTRLIQGTGIAISGFLTASTMRCLFSLAGYITLFSVIDRHALMKAPTTETAKLWHEMYNIGKNTAPPMAIVAGGIFGYLAYQGKFRVSQAGVQKD</sequence>
<reference evidence="1" key="1">
    <citation type="submission" date="2023-04" db="EMBL/GenBank/DDBJ databases">
        <title>Draft Genome sequencing of Naganishia species isolated from polar environments using Oxford Nanopore Technology.</title>
        <authorList>
            <person name="Leo P."/>
            <person name="Venkateswaran K."/>
        </authorList>
    </citation>
    <scope>NUCLEOTIDE SEQUENCE</scope>
    <source>
        <strain evidence="1">MNA-CCFEE 5425</strain>
    </source>
</reference>
<evidence type="ECO:0000313" key="1">
    <source>
        <dbReference type="EMBL" id="KAJ9123301.1"/>
    </source>
</evidence>
<dbReference type="Proteomes" id="UP001243375">
    <property type="component" value="Unassembled WGS sequence"/>
</dbReference>
<keyword evidence="2" id="KW-1185">Reference proteome</keyword>